<proteinExistence type="predicted"/>
<evidence type="ECO:0000313" key="2">
    <source>
        <dbReference type="EMBL" id="QBQ64060.1"/>
    </source>
</evidence>
<dbReference type="KEGG" id="aio:EXH44_07395"/>
<gene>
    <name evidence="2" type="ORF">EXH44_07395</name>
</gene>
<dbReference type="InterPro" id="IPR000182">
    <property type="entry name" value="GNAT_dom"/>
</dbReference>
<accession>A0A4V1AY42</accession>
<dbReference type="CDD" id="cd04301">
    <property type="entry name" value="NAT_SF"/>
    <property type="match status" value="1"/>
</dbReference>
<keyword evidence="3" id="KW-1185">Reference proteome</keyword>
<evidence type="ECO:0000313" key="3">
    <source>
        <dbReference type="Proteomes" id="UP000294444"/>
    </source>
</evidence>
<evidence type="ECO:0000259" key="1">
    <source>
        <dbReference type="PROSITE" id="PS51186"/>
    </source>
</evidence>
<reference evidence="2 3" key="1">
    <citation type="submission" date="2019-03" db="EMBL/GenBank/DDBJ databases">
        <authorList>
            <person name="Che Y."/>
            <person name="Zhou L."/>
        </authorList>
    </citation>
    <scope>NUCLEOTIDE SEQUENCE [LARGE SCALE GENOMIC DNA]</scope>
    <source>
        <strain evidence="2 3">AIFJ1607</strain>
    </source>
</reference>
<dbReference type="RefSeq" id="WP_162856905.1">
    <property type="nucleotide sequence ID" value="NZ_CP038145.1"/>
</dbReference>
<name>A0A4V1AY42_9PAST</name>
<feature type="domain" description="N-acetyltransferase" evidence="1">
    <location>
        <begin position="2"/>
        <end position="130"/>
    </location>
</feature>
<dbReference type="AlphaFoldDB" id="A0A4V1AY42"/>
<keyword evidence="2" id="KW-0808">Transferase</keyword>
<dbReference type="InterPro" id="IPR053144">
    <property type="entry name" value="Acetyltransferase_Butenolide"/>
</dbReference>
<sequence>MVEYKINVPLSVEQYRTLLNRTTLGERRPLNESERVESMLKHANLIISAWHNGELIGVARSLTDFSYCCYLADLAVRDDYQKQGIGQALIQQTQHALHPKVKLILLAAPQAVDYYPHIGFEQHPSAWTKN</sequence>
<dbReference type="PANTHER" id="PTHR43233">
    <property type="entry name" value="FAMILY N-ACETYLTRANSFERASE, PUTATIVE (AFU_ORTHOLOGUE AFUA_6G03350)-RELATED"/>
    <property type="match status" value="1"/>
</dbReference>
<dbReference type="Proteomes" id="UP000294444">
    <property type="component" value="Chromosome"/>
</dbReference>
<protein>
    <submittedName>
        <fullName evidence="2">GNAT family N-acetyltransferase</fullName>
    </submittedName>
</protein>
<dbReference type="PROSITE" id="PS51186">
    <property type="entry name" value="GNAT"/>
    <property type="match status" value="1"/>
</dbReference>
<dbReference type="GO" id="GO:0016747">
    <property type="term" value="F:acyltransferase activity, transferring groups other than amino-acyl groups"/>
    <property type="evidence" value="ECO:0007669"/>
    <property type="project" value="InterPro"/>
</dbReference>
<dbReference type="Pfam" id="PF13673">
    <property type="entry name" value="Acetyltransf_10"/>
    <property type="match status" value="1"/>
</dbReference>
<dbReference type="SUPFAM" id="SSF55729">
    <property type="entry name" value="Acyl-CoA N-acyltransferases (Nat)"/>
    <property type="match status" value="1"/>
</dbReference>
<dbReference type="PANTHER" id="PTHR43233:SF1">
    <property type="entry name" value="FAMILY N-ACETYLTRANSFERASE, PUTATIVE (AFU_ORTHOLOGUE AFUA_6G03350)-RELATED"/>
    <property type="match status" value="1"/>
</dbReference>
<dbReference type="InterPro" id="IPR016181">
    <property type="entry name" value="Acyl_CoA_acyltransferase"/>
</dbReference>
<dbReference type="EMBL" id="CP038145">
    <property type="protein sequence ID" value="QBQ64060.1"/>
    <property type="molecule type" value="Genomic_DNA"/>
</dbReference>
<dbReference type="Gene3D" id="3.40.630.30">
    <property type="match status" value="1"/>
</dbReference>
<organism evidence="2 3">
    <name type="scientific">Actinobacillus indolicus</name>
    <dbReference type="NCBI Taxonomy" id="51049"/>
    <lineage>
        <taxon>Bacteria</taxon>
        <taxon>Pseudomonadati</taxon>
        <taxon>Pseudomonadota</taxon>
        <taxon>Gammaproteobacteria</taxon>
        <taxon>Pasteurellales</taxon>
        <taxon>Pasteurellaceae</taxon>
        <taxon>Actinobacillus</taxon>
    </lineage>
</organism>